<feature type="transmembrane region" description="Helical" evidence="1">
    <location>
        <begin position="258"/>
        <end position="276"/>
    </location>
</feature>
<keyword evidence="1" id="KW-0812">Transmembrane</keyword>
<gene>
    <name evidence="2" type="ORF">FGG08_002352</name>
</gene>
<feature type="transmembrane region" description="Helical" evidence="1">
    <location>
        <begin position="85"/>
        <end position="106"/>
    </location>
</feature>
<dbReference type="Proteomes" id="UP000698800">
    <property type="component" value="Unassembled WGS sequence"/>
</dbReference>
<evidence type="ECO:0000313" key="3">
    <source>
        <dbReference type="Proteomes" id="UP000698800"/>
    </source>
</evidence>
<dbReference type="EMBL" id="JAGHQL010000035">
    <property type="protein sequence ID" value="KAH0543289.1"/>
    <property type="molecule type" value="Genomic_DNA"/>
</dbReference>
<feature type="transmembrane region" description="Helical" evidence="1">
    <location>
        <begin position="340"/>
        <end position="361"/>
    </location>
</feature>
<reference evidence="2" key="1">
    <citation type="submission" date="2021-03" db="EMBL/GenBank/DDBJ databases">
        <title>Comparative genomics and phylogenomic investigation of the class Geoglossomycetes provide insights into ecological specialization and systematics.</title>
        <authorList>
            <person name="Melie T."/>
            <person name="Pirro S."/>
            <person name="Miller A.N."/>
            <person name="Quandt A."/>
        </authorList>
    </citation>
    <scope>NUCLEOTIDE SEQUENCE</scope>
    <source>
        <strain evidence="2">GBOQ0MN5Z8</strain>
    </source>
</reference>
<dbReference type="Pfam" id="PF10361">
    <property type="entry name" value="DUF2434"/>
    <property type="match status" value="1"/>
</dbReference>
<accession>A0A9P8L1R4</accession>
<feature type="transmembrane region" description="Helical" evidence="1">
    <location>
        <begin position="297"/>
        <end position="320"/>
    </location>
</feature>
<name>A0A9P8L1R4_9PEZI</name>
<dbReference type="AlphaFoldDB" id="A0A9P8L1R4"/>
<protein>
    <submittedName>
        <fullName evidence="2">Uncharacterized protein</fullName>
    </submittedName>
</protein>
<organism evidence="2 3">
    <name type="scientific">Glutinoglossum americanum</name>
    <dbReference type="NCBI Taxonomy" id="1670608"/>
    <lineage>
        <taxon>Eukaryota</taxon>
        <taxon>Fungi</taxon>
        <taxon>Dikarya</taxon>
        <taxon>Ascomycota</taxon>
        <taxon>Pezizomycotina</taxon>
        <taxon>Geoglossomycetes</taxon>
        <taxon>Geoglossales</taxon>
        <taxon>Geoglossaceae</taxon>
        <taxon>Glutinoglossum</taxon>
    </lineage>
</organism>
<evidence type="ECO:0000313" key="2">
    <source>
        <dbReference type="EMBL" id="KAH0543289.1"/>
    </source>
</evidence>
<sequence>MPLVIRELIQFPDGVNSSDVFINGLHFNRTTLSHWNYTLWSNGTLSNESNCYLVFDQYKPVLLSNGTFLNATSCYAPINHIKSRAILGLVSACLFAASIVFTLINLRKLGRLYLPSEKRFRAVGRRWQWYWLLVLAAFGCISGFMSIDVNRDYLPNDALIYQSFSYQLMMPALLAAEWEAVRHWGSWNERQIVDDDPNKVPRDGVRERKEFWMPLVFYLFCFMNFFMTVPRSWTHIKLQRSLSQQEGVAKPTATDARFKAAAFLAVCAWLVICYSIQHCTRHYKPLNRGLWKNINGFFHYVPIRFFILIPLAAVHIGYAILSAFDFDVSPLKYDSNPGWIYGLGYLPTILVILVMEIWGYISRNEDLKILERRREKERKTDAELGINKKPRWWRSQQDWLAETQQRSRNPTHEIGGGRATHMHVERGLEMGTMTAKPSVTPTTRTSSFVSPAAIPVVQEMGGREAAVADNKANITGSTGIATQGRVRSMLDI</sequence>
<evidence type="ECO:0000256" key="1">
    <source>
        <dbReference type="SAM" id="Phobius"/>
    </source>
</evidence>
<comment type="caution">
    <text evidence="2">The sequence shown here is derived from an EMBL/GenBank/DDBJ whole genome shotgun (WGS) entry which is preliminary data.</text>
</comment>
<dbReference type="OrthoDB" id="5308502at2759"/>
<feature type="transmembrane region" description="Helical" evidence="1">
    <location>
        <begin position="211"/>
        <end position="229"/>
    </location>
</feature>
<keyword evidence="3" id="KW-1185">Reference proteome</keyword>
<feature type="transmembrane region" description="Helical" evidence="1">
    <location>
        <begin position="127"/>
        <end position="147"/>
    </location>
</feature>
<feature type="transmembrane region" description="Helical" evidence="1">
    <location>
        <begin position="159"/>
        <end position="176"/>
    </location>
</feature>
<dbReference type="InterPro" id="IPR018830">
    <property type="entry name" value="DUF2434"/>
</dbReference>
<keyword evidence="1" id="KW-1133">Transmembrane helix</keyword>
<keyword evidence="1" id="KW-0472">Membrane</keyword>
<proteinExistence type="predicted"/>